<sequence>MDLSFSHASDKDDGVGGGAIDTAARVGAWRSRNLAWKRCPTLTDLLVGMVACDGAVLEEVAREAEAAKAAMDRGTAEPS</sequence>
<gene>
    <name evidence="1" type="ORF">OsJ_33912</name>
</gene>
<reference evidence="1" key="1">
    <citation type="journal article" date="2005" name="PLoS Biol.">
        <title>The genomes of Oryza sativa: a history of duplications.</title>
        <authorList>
            <person name="Yu J."/>
            <person name="Wang J."/>
            <person name="Lin W."/>
            <person name="Li S."/>
            <person name="Li H."/>
            <person name="Zhou J."/>
            <person name="Ni P."/>
            <person name="Dong W."/>
            <person name="Hu S."/>
            <person name="Zeng C."/>
            <person name="Zhang J."/>
            <person name="Zhang Y."/>
            <person name="Li R."/>
            <person name="Xu Z."/>
            <person name="Li S."/>
            <person name="Li X."/>
            <person name="Zheng H."/>
            <person name="Cong L."/>
            <person name="Lin L."/>
            <person name="Yin J."/>
            <person name="Geng J."/>
            <person name="Li G."/>
            <person name="Shi J."/>
            <person name="Liu J."/>
            <person name="Lv H."/>
            <person name="Li J."/>
            <person name="Wang J."/>
            <person name="Deng Y."/>
            <person name="Ran L."/>
            <person name="Shi X."/>
            <person name="Wang X."/>
            <person name="Wu Q."/>
            <person name="Li C."/>
            <person name="Ren X."/>
            <person name="Wang J."/>
            <person name="Wang X."/>
            <person name="Li D."/>
            <person name="Liu D."/>
            <person name="Zhang X."/>
            <person name="Ji Z."/>
            <person name="Zhao W."/>
            <person name="Sun Y."/>
            <person name="Zhang Z."/>
            <person name="Bao J."/>
            <person name="Han Y."/>
            <person name="Dong L."/>
            <person name="Ji J."/>
            <person name="Chen P."/>
            <person name="Wu S."/>
            <person name="Liu J."/>
            <person name="Xiao Y."/>
            <person name="Bu D."/>
            <person name="Tan J."/>
            <person name="Yang L."/>
            <person name="Ye C."/>
            <person name="Zhang J."/>
            <person name="Xu J."/>
            <person name="Zhou Y."/>
            <person name="Yu Y."/>
            <person name="Zhang B."/>
            <person name="Zhuang S."/>
            <person name="Wei H."/>
            <person name="Liu B."/>
            <person name="Lei M."/>
            <person name="Yu H."/>
            <person name="Li Y."/>
            <person name="Xu H."/>
            <person name="Wei S."/>
            <person name="He X."/>
            <person name="Fang L."/>
            <person name="Zhang Z."/>
            <person name="Zhang Y."/>
            <person name="Huang X."/>
            <person name="Su Z."/>
            <person name="Tong W."/>
            <person name="Li J."/>
            <person name="Tong Z."/>
            <person name="Li S."/>
            <person name="Ye J."/>
            <person name="Wang L."/>
            <person name="Fang L."/>
            <person name="Lei T."/>
            <person name="Chen C."/>
            <person name="Chen H."/>
            <person name="Xu Z."/>
            <person name="Li H."/>
            <person name="Huang H."/>
            <person name="Zhang F."/>
            <person name="Xu H."/>
            <person name="Li N."/>
            <person name="Zhao C."/>
            <person name="Li S."/>
            <person name="Dong L."/>
            <person name="Huang Y."/>
            <person name="Li L."/>
            <person name="Xi Y."/>
            <person name="Qi Q."/>
            <person name="Li W."/>
            <person name="Zhang B."/>
            <person name="Hu W."/>
            <person name="Zhang Y."/>
            <person name="Tian X."/>
            <person name="Jiao Y."/>
            <person name="Liang X."/>
            <person name="Jin J."/>
            <person name="Gao L."/>
            <person name="Zheng W."/>
            <person name="Hao B."/>
            <person name="Liu S."/>
            <person name="Wang W."/>
            <person name="Yuan L."/>
            <person name="Cao M."/>
            <person name="McDermott J."/>
            <person name="Samudrala R."/>
            <person name="Wang J."/>
            <person name="Wong G.K."/>
            <person name="Yang H."/>
        </authorList>
    </citation>
    <scope>NUCLEOTIDE SEQUENCE [LARGE SCALE GENOMIC DNA]</scope>
</reference>
<name>A0A8J8YA88_ORYSJ</name>
<organism evidence="1">
    <name type="scientific">Oryza sativa subsp. japonica</name>
    <name type="common">Rice</name>
    <dbReference type="NCBI Taxonomy" id="39947"/>
    <lineage>
        <taxon>Eukaryota</taxon>
        <taxon>Viridiplantae</taxon>
        <taxon>Streptophyta</taxon>
        <taxon>Embryophyta</taxon>
        <taxon>Tracheophyta</taxon>
        <taxon>Spermatophyta</taxon>
        <taxon>Magnoliopsida</taxon>
        <taxon>Liliopsida</taxon>
        <taxon>Poales</taxon>
        <taxon>Poaceae</taxon>
        <taxon>BOP clade</taxon>
        <taxon>Oryzoideae</taxon>
        <taxon>Oryzeae</taxon>
        <taxon>Oryzinae</taxon>
        <taxon>Oryza</taxon>
        <taxon>Oryza sativa</taxon>
    </lineage>
</organism>
<evidence type="ECO:0000313" key="1">
    <source>
        <dbReference type="EMBL" id="EEE52111.1"/>
    </source>
</evidence>
<protein>
    <submittedName>
        <fullName evidence="1">Uncharacterized protein</fullName>
    </submittedName>
</protein>
<accession>A0A8J8YA88</accession>
<dbReference type="EMBL" id="CM000148">
    <property type="protein sequence ID" value="EEE52111.1"/>
    <property type="molecule type" value="Genomic_DNA"/>
</dbReference>
<reference evidence="1" key="2">
    <citation type="submission" date="2008-12" db="EMBL/GenBank/DDBJ databases">
        <title>Improved gene annotation of the rice (Oryza sativa) genomes.</title>
        <authorList>
            <person name="Wang J."/>
            <person name="Li R."/>
            <person name="Fan W."/>
            <person name="Huang Q."/>
            <person name="Zhang J."/>
            <person name="Zhou Y."/>
            <person name="Hu Y."/>
            <person name="Zi S."/>
            <person name="Li J."/>
            <person name="Ni P."/>
            <person name="Zheng H."/>
            <person name="Zhang Y."/>
            <person name="Zhao M."/>
            <person name="Hao Q."/>
            <person name="McDermott J."/>
            <person name="Samudrala R."/>
            <person name="Kristiansen K."/>
            <person name="Wong G.K.-S."/>
        </authorList>
    </citation>
    <scope>NUCLEOTIDE SEQUENCE</scope>
</reference>
<dbReference type="Proteomes" id="UP000007752">
    <property type="component" value="Chromosome 11"/>
</dbReference>
<proteinExistence type="predicted"/>
<dbReference type="AlphaFoldDB" id="A0A8J8YA88"/>